<comment type="caution">
    <text evidence="1">The sequence shown here is derived from an EMBL/GenBank/DDBJ whole genome shotgun (WGS) entry which is preliminary data.</text>
</comment>
<dbReference type="GO" id="GO:0006635">
    <property type="term" value="P:fatty acid beta-oxidation"/>
    <property type="evidence" value="ECO:0007669"/>
    <property type="project" value="TreeGrafter"/>
</dbReference>
<dbReference type="Pfam" id="PF00378">
    <property type="entry name" value="ECH_1"/>
    <property type="match status" value="1"/>
</dbReference>
<keyword evidence="1" id="KW-0413">Isomerase</keyword>
<gene>
    <name evidence="1" type="ORF">HNP21_004925</name>
</gene>
<name>A0A7W3RH19_PRIAR</name>
<accession>A0A7W3RH19</accession>
<dbReference type="Proteomes" id="UP000543174">
    <property type="component" value="Unassembled WGS sequence"/>
</dbReference>
<dbReference type="SUPFAM" id="SSF52096">
    <property type="entry name" value="ClpP/crotonase"/>
    <property type="match status" value="1"/>
</dbReference>
<dbReference type="GO" id="GO:0016853">
    <property type="term" value="F:isomerase activity"/>
    <property type="evidence" value="ECO:0007669"/>
    <property type="project" value="UniProtKB-KW"/>
</dbReference>
<dbReference type="AlphaFoldDB" id="A0A7W3RH19"/>
<dbReference type="Gene3D" id="3.90.226.10">
    <property type="entry name" value="2-enoyl-CoA Hydratase, Chain A, domain 1"/>
    <property type="match status" value="1"/>
</dbReference>
<dbReference type="PANTHER" id="PTHR11941">
    <property type="entry name" value="ENOYL-COA HYDRATASE-RELATED"/>
    <property type="match status" value="1"/>
</dbReference>
<keyword evidence="2" id="KW-1185">Reference proteome</keyword>
<reference evidence="1" key="1">
    <citation type="submission" date="2020-08" db="EMBL/GenBank/DDBJ databases">
        <title>Functional genomics of gut bacteria from endangered species of beetles.</title>
        <authorList>
            <person name="Carlos-Shanley C."/>
        </authorList>
    </citation>
    <scope>NUCLEOTIDE SEQUENCE [LARGE SCALE GENOMIC DNA]</scope>
    <source>
        <strain evidence="1">S00060</strain>
    </source>
</reference>
<evidence type="ECO:0000313" key="2">
    <source>
        <dbReference type="Proteomes" id="UP000543174"/>
    </source>
</evidence>
<dbReference type="EC" id="5.3.3.18" evidence="1"/>
<dbReference type="RefSeq" id="WP_182527801.1">
    <property type="nucleotide sequence ID" value="NZ_JACJHT010000006.1"/>
</dbReference>
<dbReference type="PANTHER" id="PTHR11941:SF54">
    <property type="entry name" value="ENOYL-COA HYDRATASE, MITOCHONDRIAL"/>
    <property type="match status" value="1"/>
</dbReference>
<sequence length="260" mass="29163">MSTIKTILNEDSATMYIYLDSKETKNSLDFSLTTSLLEEVKRANSDPFIKTIVFLSAHRAFFSSGPSLSGLLEIAEDQNDDELKKILDVLNELILQIYHSPKVTIVGFNGYAYGGGMNVFLGCDYRIAVERAKFIENFHSMGVTADLSSSYFLPRLIGVARTMTIMLSGDLFSAADAKDWGLFNEVVSSNKDMKERIEKLCEKINTVDFPSIQGTKKLLKNSLVNSLESQLALESESLRNRFKHEEVANRLRATLNYSLI</sequence>
<protein>
    <submittedName>
        <fullName evidence="1">2-(1,2-epoxy-1,2-dihydrophenyl)acetyl-CoA isomerase</fullName>
        <ecNumber evidence="1">5.3.3.18</ecNumber>
    </submittedName>
</protein>
<dbReference type="CDD" id="cd06558">
    <property type="entry name" value="crotonase-like"/>
    <property type="match status" value="1"/>
</dbReference>
<proteinExistence type="predicted"/>
<organism evidence="1 2">
    <name type="scientific">Priestia aryabhattai</name>
    <name type="common">Bacillus aryabhattai</name>
    <dbReference type="NCBI Taxonomy" id="412384"/>
    <lineage>
        <taxon>Bacteria</taxon>
        <taxon>Bacillati</taxon>
        <taxon>Bacillota</taxon>
        <taxon>Bacilli</taxon>
        <taxon>Bacillales</taxon>
        <taxon>Bacillaceae</taxon>
        <taxon>Priestia</taxon>
    </lineage>
</organism>
<evidence type="ECO:0000313" key="1">
    <source>
        <dbReference type="EMBL" id="MBA9041795.1"/>
    </source>
</evidence>
<dbReference type="InterPro" id="IPR001753">
    <property type="entry name" value="Enoyl-CoA_hydra/iso"/>
</dbReference>
<dbReference type="EMBL" id="JACJHT010000006">
    <property type="protein sequence ID" value="MBA9041795.1"/>
    <property type="molecule type" value="Genomic_DNA"/>
</dbReference>
<dbReference type="InterPro" id="IPR029045">
    <property type="entry name" value="ClpP/crotonase-like_dom_sf"/>
</dbReference>